<evidence type="ECO:0000259" key="12">
    <source>
        <dbReference type="PROSITE" id="PS51846"/>
    </source>
</evidence>
<keyword evidence="14" id="KW-1185">Reference proteome</keyword>
<evidence type="ECO:0000256" key="2">
    <source>
        <dbReference type="ARBA" id="ARBA00022475"/>
    </source>
</evidence>
<proteinExistence type="predicted"/>
<dbReference type="SUPFAM" id="SSF56176">
    <property type="entry name" value="FAD-binding/transporter-associated domain-like"/>
    <property type="match status" value="1"/>
</dbReference>
<dbReference type="SMART" id="SM01091">
    <property type="entry name" value="CorC_HlyC"/>
    <property type="match status" value="1"/>
</dbReference>
<dbReference type="InterPro" id="IPR005170">
    <property type="entry name" value="Transptr-assoc_dom"/>
</dbReference>
<keyword evidence="4" id="KW-0677">Repeat</keyword>
<dbReference type="InterPro" id="IPR000644">
    <property type="entry name" value="CBS_dom"/>
</dbReference>
<dbReference type="InterPro" id="IPR046342">
    <property type="entry name" value="CBS_dom_sf"/>
</dbReference>
<evidence type="ECO:0000256" key="5">
    <source>
        <dbReference type="ARBA" id="ARBA00022989"/>
    </source>
</evidence>
<evidence type="ECO:0000256" key="8">
    <source>
        <dbReference type="PROSITE-ProRule" id="PRU00703"/>
    </source>
</evidence>
<evidence type="ECO:0000256" key="4">
    <source>
        <dbReference type="ARBA" id="ARBA00022737"/>
    </source>
</evidence>
<gene>
    <name evidence="13" type="ORF">Q361_104153</name>
</gene>
<dbReference type="GO" id="GO:0005886">
    <property type="term" value="C:plasma membrane"/>
    <property type="evidence" value="ECO:0007669"/>
    <property type="project" value="UniProtKB-SubCell"/>
</dbReference>
<feature type="domain" description="CBS" evidence="11">
    <location>
        <begin position="287"/>
        <end position="346"/>
    </location>
</feature>
<comment type="subcellular location">
    <subcellularLocation>
        <location evidence="1">Cell membrane</location>
        <topology evidence="1">Multi-pass membrane protein</topology>
    </subcellularLocation>
</comment>
<dbReference type="AlphaFoldDB" id="A0A2S4N9Q6"/>
<dbReference type="InterPro" id="IPR051676">
    <property type="entry name" value="UPF0053_domain"/>
</dbReference>
<dbReference type="InterPro" id="IPR002550">
    <property type="entry name" value="CNNM"/>
</dbReference>
<dbReference type="PROSITE" id="PS51371">
    <property type="entry name" value="CBS"/>
    <property type="match status" value="2"/>
</dbReference>
<evidence type="ECO:0000313" key="14">
    <source>
        <dbReference type="Proteomes" id="UP000237056"/>
    </source>
</evidence>
<dbReference type="InterPro" id="IPR016169">
    <property type="entry name" value="FAD-bd_PCMH_sub2"/>
</dbReference>
<evidence type="ECO:0000256" key="9">
    <source>
        <dbReference type="PROSITE-ProRule" id="PRU01193"/>
    </source>
</evidence>
<dbReference type="InterPro" id="IPR044751">
    <property type="entry name" value="Ion_transp-like_CBS"/>
</dbReference>
<protein>
    <submittedName>
        <fullName evidence="13">Putative hemolysin</fullName>
    </submittedName>
</protein>
<feature type="transmembrane region" description="Helical" evidence="10">
    <location>
        <begin position="12"/>
        <end position="35"/>
    </location>
</feature>
<dbReference type="Proteomes" id="UP000237056">
    <property type="component" value="Unassembled WGS sequence"/>
</dbReference>
<accession>A0A2S4N9Q6</accession>
<evidence type="ECO:0000256" key="7">
    <source>
        <dbReference type="ARBA" id="ARBA00023136"/>
    </source>
</evidence>
<reference evidence="13 14" key="1">
    <citation type="submission" date="2018-01" db="EMBL/GenBank/DDBJ databases">
        <title>Genomic Encyclopedia of Type Strains, Phase I: the one thousand microbial genomes (KMG-I) project.</title>
        <authorList>
            <person name="Goeker M."/>
        </authorList>
    </citation>
    <scope>NUCLEOTIDE SEQUENCE [LARGE SCALE GENOMIC DNA]</scope>
    <source>
        <strain evidence="13 14">DSM 17960</strain>
    </source>
</reference>
<keyword evidence="5 9" id="KW-1133">Transmembrane helix</keyword>
<comment type="caution">
    <text evidence="13">The sequence shown here is derived from an EMBL/GenBank/DDBJ whole genome shotgun (WGS) entry which is preliminary data.</text>
</comment>
<dbReference type="SUPFAM" id="SSF54631">
    <property type="entry name" value="CBS-domain pair"/>
    <property type="match status" value="1"/>
</dbReference>
<dbReference type="GO" id="GO:0050660">
    <property type="term" value="F:flavin adenine dinucleotide binding"/>
    <property type="evidence" value="ECO:0007669"/>
    <property type="project" value="InterPro"/>
</dbReference>
<organism evidence="13 14">
    <name type="scientific">Flavobacterium croceum DSM 17960</name>
    <dbReference type="NCBI Taxonomy" id="1121886"/>
    <lineage>
        <taxon>Bacteria</taxon>
        <taxon>Pseudomonadati</taxon>
        <taxon>Bacteroidota</taxon>
        <taxon>Flavobacteriia</taxon>
        <taxon>Flavobacteriales</taxon>
        <taxon>Flavobacteriaceae</taxon>
        <taxon>Flavobacterium</taxon>
    </lineage>
</organism>
<dbReference type="Gene3D" id="3.10.580.10">
    <property type="entry name" value="CBS-domain"/>
    <property type="match status" value="1"/>
</dbReference>
<evidence type="ECO:0000256" key="1">
    <source>
        <dbReference type="ARBA" id="ARBA00004651"/>
    </source>
</evidence>
<dbReference type="CDD" id="cd04590">
    <property type="entry name" value="CBS_pair_CorC_HlyC_assoc"/>
    <property type="match status" value="1"/>
</dbReference>
<keyword evidence="3 9" id="KW-0812">Transmembrane</keyword>
<evidence type="ECO:0000256" key="6">
    <source>
        <dbReference type="ARBA" id="ARBA00023122"/>
    </source>
</evidence>
<feature type="domain" description="CNNM transmembrane" evidence="12">
    <location>
        <begin position="4"/>
        <end position="205"/>
    </location>
</feature>
<dbReference type="EMBL" id="PQNY01000004">
    <property type="protein sequence ID" value="POS02431.1"/>
    <property type="molecule type" value="Genomic_DNA"/>
</dbReference>
<dbReference type="PANTHER" id="PTHR43099:SF5">
    <property type="entry name" value="HLYC_CORC FAMILY TRANSPORTER"/>
    <property type="match status" value="1"/>
</dbReference>
<evidence type="ECO:0000313" key="13">
    <source>
        <dbReference type="EMBL" id="POS02431.1"/>
    </source>
</evidence>
<evidence type="ECO:0000256" key="10">
    <source>
        <dbReference type="SAM" id="Phobius"/>
    </source>
</evidence>
<evidence type="ECO:0000259" key="11">
    <source>
        <dbReference type="PROSITE" id="PS51371"/>
    </source>
</evidence>
<name>A0A2S4N9Q6_9FLAO</name>
<dbReference type="PROSITE" id="PS51846">
    <property type="entry name" value="CNNM"/>
    <property type="match status" value="1"/>
</dbReference>
<keyword evidence="6 8" id="KW-0129">CBS domain</keyword>
<dbReference type="Gene3D" id="3.30.465.10">
    <property type="match status" value="1"/>
</dbReference>
<sequence>MYLKRNITLMEIVIILFLILLNGVFSMSEIALISARKNRLETSAKKGNKNAKAALDLANSPNEFLSTVQIGITLIGILTGIYSGDKVTEDVKLFISQFEVLAPYAQSIAVGVVVVTLTFFSLVLGELLPKRIGLNYPESIAKTVALPMKVVSKVTMPFIWLLTKSTDFILKILQIKPTADGKVTEEEIKAIIKEGTEVGEVQEIEQDILERVFHIGDRKINSLMTHRSDIVYLTLDDTVEEMKAKVLHELHSVFPVCNDNLDEIVGVVLLKDLFTSFESGNFDLQKIAKAPEYLIEHTSAYKALEIFKKSKVHYALIVDEHAVFQGIITLNDILEALVGDASDFDEDEYQLIANEDGTWIVDGQYSLHDFLTYFDLDEHTTDYEVTTVSGFFITELGNIPKQGEKLIWNKLELEAQKMDGVKIDKVLIKTLQD</sequence>
<dbReference type="SMART" id="SM00116">
    <property type="entry name" value="CBS"/>
    <property type="match status" value="2"/>
</dbReference>
<feature type="transmembrane region" description="Helical" evidence="10">
    <location>
        <begin position="104"/>
        <end position="124"/>
    </location>
</feature>
<keyword evidence="2" id="KW-1003">Cell membrane</keyword>
<feature type="transmembrane region" description="Helical" evidence="10">
    <location>
        <begin position="64"/>
        <end position="84"/>
    </location>
</feature>
<dbReference type="InterPro" id="IPR036318">
    <property type="entry name" value="FAD-bd_PCMH-like_sf"/>
</dbReference>
<dbReference type="PANTHER" id="PTHR43099">
    <property type="entry name" value="UPF0053 PROTEIN YRKA"/>
    <property type="match status" value="1"/>
</dbReference>
<dbReference type="Pfam" id="PF03471">
    <property type="entry name" value="CorC_HlyC"/>
    <property type="match status" value="1"/>
</dbReference>
<keyword evidence="7 9" id="KW-0472">Membrane</keyword>
<dbReference type="Pfam" id="PF01595">
    <property type="entry name" value="CNNM"/>
    <property type="match status" value="1"/>
</dbReference>
<feature type="domain" description="CBS" evidence="11">
    <location>
        <begin position="224"/>
        <end position="284"/>
    </location>
</feature>
<dbReference type="Pfam" id="PF00571">
    <property type="entry name" value="CBS"/>
    <property type="match status" value="2"/>
</dbReference>
<evidence type="ECO:0000256" key="3">
    <source>
        <dbReference type="ARBA" id="ARBA00022692"/>
    </source>
</evidence>